<evidence type="ECO:0000313" key="2">
    <source>
        <dbReference type="Proteomes" id="UP001564657"/>
    </source>
</evidence>
<proteinExistence type="predicted"/>
<accession>A0ABV4BKG1</accession>
<name>A0ABV4BKG1_9CLOT</name>
<dbReference type="Proteomes" id="UP001564657">
    <property type="component" value="Unassembled WGS sequence"/>
</dbReference>
<organism evidence="1 2">
    <name type="scientific">Clostridium moutaii</name>
    <dbReference type="NCBI Taxonomy" id="3240932"/>
    <lineage>
        <taxon>Bacteria</taxon>
        <taxon>Bacillati</taxon>
        <taxon>Bacillota</taxon>
        <taxon>Clostridia</taxon>
        <taxon>Eubacteriales</taxon>
        <taxon>Clostridiaceae</taxon>
        <taxon>Clostridium</taxon>
    </lineage>
</organism>
<reference evidence="1 2" key="1">
    <citation type="submission" date="2024-08" db="EMBL/GenBank/DDBJ databases">
        <title>Clostridium lapicellarii sp. nov., and Clostridium renhuaiense sp. nov., two species isolated from the mud in a fermentation cellar used for producing sauce-flavour Chinese liquors.</title>
        <authorList>
            <person name="Yang F."/>
            <person name="Wang H."/>
            <person name="Chen L.Q."/>
            <person name="Zhou N."/>
            <person name="Lu J.J."/>
            <person name="Pu X.X."/>
            <person name="Wan B."/>
            <person name="Wang L."/>
            <person name="Liu S.J."/>
        </authorList>
    </citation>
    <scope>NUCLEOTIDE SEQUENCE [LARGE SCALE GENOMIC DNA]</scope>
    <source>
        <strain evidence="1 2">MT-5</strain>
    </source>
</reference>
<dbReference type="RefSeq" id="WP_369703173.1">
    <property type="nucleotide sequence ID" value="NZ_JBGEWD010000002.1"/>
</dbReference>
<sequence>MEQKLRRNRDRIRQLNKSVNWTADSVRSTAYRRREEILDDIVKWESMYGNS</sequence>
<protein>
    <submittedName>
        <fullName evidence="1">Uncharacterized protein</fullName>
    </submittedName>
</protein>
<gene>
    <name evidence="1" type="ORF">AB8U03_03565</name>
</gene>
<evidence type="ECO:0000313" key="1">
    <source>
        <dbReference type="EMBL" id="MEY7999286.1"/>
    </source>
</evidence>
<comment type="caution">
    <text evidence="1">The sequence shown here is derived from an EMBL/GenBank/DDBJ whole genome shotgun (WGS) entry which is preliminary data.</text>
</comment>
<dbReference type="EMBL" id="JBGEWD010000002">
    <property type="protein sequence ID" value="MEY7999286.1"/>
    <property type="molecule type" value="Genomic_DNA"/>
</dbReference>
<keyword evidence="2" id="KW-1185">Reference proteome</keyword>